<gene>
    <name evidence="6" type="ORF">ANE_LOCUS12556</name>
</gene>
<sequence>MESGNNDKIKLEEALSREKEKLEKLLLECYEDEQAKWHLQAKALEQMHQEKLRRLWEEIGYVLWEEIENVRAIDREKLEKVKWELEAFKIRHGLVEGHVEVYKRDVNAMREERDNALKLVHEITTKHENMCLKAEHENMCLKAEEFESKYKSELILTEALMKEKQEITTKDENMYLMAEKLESELNLTKVLLIKAKQELEISYSTKDADAMRKERDNAIKFVNEITTKKQEVMKDPHVTSDGFTYEAESIRAWFSTGKHTSPMTNLKLSHTNLVPNRALRSAIQELV</sequence>
<feature type="domain" description="U-box" evidence="5">
    <location>
        <begin position="230"/>
        <end position="287"/>
    </location>
</feature>
<proteinExistence type="predicted"/>
<keyword evidence="2" id="KW-0808">Transferase</keyword>
<protein>
    <recommendedName>
        <fullName evidence="5">U-box domain-containing protein</fullName>
    </recommendedName>
</protein>
<reference evidence="6" key="1">
    <citation type="submission" date="2019-07" db="EMBL/GenBank/DDBJ databases">
        <authorList>
            <person name="Dittberner H."/>
        </authorList>
    </citation>
    <scope>NUCLEOTIDE SEQUENCE [LARGE SCALE GENOMIC DNA]</scope>
</reference>
<evidence type="ECO:0000313" key="6">
    <source>
        <dbReference type="EMBL" id="VVB02112.1"/>
    </source>
</evidence>
<comment type="caution">
    <text evidence="6">The sequence shown here is derived from an EMBL/GenBank/DDBJ whole genome shotgun (WGS) entry which is preliminary data.</text>
</comment>
<dbReference type="InterPro" id="IPR052085">
    <property type="entry name" value="WD-SAM-U-box"/>
</dbReference>
<dbReference type="EMBL" id="CABITT030000004">
    <property type="protein sequence ID" value="VVB02112.1"/>
    <property type="molecule type" value="Genomic_DNA"/>
</dbReference>
<dbReference type="UniPathway" id="UPA00143"/>
<dbReference type="Gene3D" id="3.30.40.10">
    <property type="entry name" value="Zinc/RING finger domain, C3HC4 (zinc finger)"/>
    <property type="match status" value="1"/>
</dbReference>
<evidence type="ECO:0000313" key="7">
    <source>
        <dbReference type="Proteomes" id="UP000489600"/>
    </source>
</evidence>
<dbReference type="CDD" id="cd16655">
    <property type="entry name" value="RING-Ubox_WDSUB1-like"/>
    <property type="match status" value="1"/>
</dbReference>
<dbReference type="Pfam" id="PF04564">
    <property type="entry name" value="U-box"/>
    <property type="match status" value="1"/>
</dbReference>
<dbReference type="Proteomes" id="UP000489600">
    <property type="component" value="Unassembled WGS sequence"/>
</dbReference>
<keyword evidence="7" id="KW-1185">Reference proteome</keyword>
<dbReference type="PROSITE" id="PS51698">
    <property type="entry name" value="U_BOX"/>
    <property type="match status" value="1"/>
</dbReference>
<evidence type="ECO:0000256" key="2">
    <source>
        <dbReference type="ARBA" id="ARBA00022679"/>
    </source>
</evidence>
<dbReference type="GO" id="GO:0004842">
    <property type="term" value="F:ubiquitin-protein transferase activity"/>
    <property type="evidence" value="ECO:0007669"/>
    <property type="project" value="InterPro"/>
</dbReference>
<evidence type="ECO:0000256" key="4">
    <source>
        <dbReference type="SAM" id="Coils"/>
    </source>
</evidence>
<keyword evidence="4" id="KW-0175">Coiled coil</keyword>
<evidence type="ECO:0000259" key="5">
    <source>
        <dbReference type="PROSITE" id="PS51698"/>
    </source>
</evidence>
<organism evidence="6 7">
    <name type="scientific">Arabis nemorensis</name>
    <dbReference type="NCBI Taxonomy" id="586526"/>
    <lineage>
        <taxon>Eukaryota</taxon>
        <taxon>Viridiplantae</taxon>
        <taxon>Streptophyta</taxon>
        <taxon>Embryophyta</taxon>
        <taxon>Tracheophyta</taxon>
        <taxon>Spermatophyta</taxon>
        <taxon>Magnoliopsida</taxon>
        <taxon>eudicotyledons</taxon>
        <taxon>Gunneridae</taxon>
        <taxon>Pentapetalae</taxon>
        <taxon>rosids</taxon>
        <taxon>malvids</taxon>
        <taxon>Brassicales</taxon>
        <taxon>Brassicaceae</taxon>
        <taxon>Arabideae</taxon>
        <taxon>Arabis</taxon>
    </lineage>
</organism>
<dbReference type="PANTHER" id="PTHR46573">
    <property type="entry name" value="WD REPEAT, SAM AND U-BOX DOMAIN-CONTAINING PROTEIN 1"/>
    <property type="match status" value="1"/>
</dbReference>
<comment type="pathway">
    <text evidence="1">Protein modification; protein ubiquitination.</text>
</comment>
<name>A0A565BKI5_9BRAS</name>
<dbReference type="InterPro" id="IPR013083">
    <property type="entry name" value="Znf_RING/FYVE/PHD"/>
</dbReference>
<feature type="coiled-coil region" evidence="4">
    <location>
        <begin position="1"/>
        <end position="47"/>
    </location>
</feature>
<dbReference type="PANTHER" id="PTHR46573:SF1">
    <property type="entry name" value="WD REPEAT, SAM AND U-BOX DOMAIN-CONTAINING PROTEIN 1"/>
    <property type="match status" value="1"/>
</dbReference>
<dbReference type="SUPFAM" id="SSF57850">
    <property type="entry name" value="RING/U-box"/>
    <property type="match status" value="1"/>
</dbReference>
<dbReference type="SMART" id="SM00504">
    <property type="entry name" value="Ubox"/>
    <property type="match status" value="1"/>
</dbReference>
<dbReference type="InterPro" id="IPR003613">
    <property type="entry name" value="Ubox_domain"/>
</dbReference>
<keyword evidence="3" id="KW-0833">Ubl conjugation pathway</keyword>
<dbReference type="AlphaFoldDB" id="A0A565BKI5"/>
<dbReference type="GO" id="GO:0016567">
    <property type="term" value="P:protein ubiquitination"/>
    <property type="evidence" value="ECO:0007669"/>
    <property type="project" value="UniProtKB-UniPathway"/>
</dbReference>
<evidence type="ECO:0000256" key="1">
    <source>
        <dbReference type="ARBA" id="ARBA00004906"/>
    </source>
</evidence>
<evidence type="ECO:0000256" key="3">
    <source>
        <dbReference type="ARBA" id="ARBA00022786"/>
    </source>
</evidence>
<accession>A0A565BKI5</accession>
<dbReference type="OrthoDB" id="10064100at2759"/>